<dbReference type="RefSeq" id="WP_303685957.1">
    <property type="nucleotide sequence ID" value="NZ_CAJXYO010000067.1"/>
</dbReference>
<evidence type="ECO:0000256" key="1">
    <source>
        <dbReference type="SAM" id="MobiDB-lite"/>
    </source>
</evidence>
<dbReference type="Proteomes" id="UP000196102">
    <property type="component" value="Unassembled WGS sequence"/>
</dbReference>
<sequence length="296" mass="33700">MVDSTRINEVISQPDSVHVDHIAILEKTLEQYPYFQAARSLYLKGLKNQNSPLYNRELQKTAAHTTDRSVLFDFITSPTFSQNKISSQIKDLQIQNQEIDVVESSLSHEIKTAIPEENLNASKDFTNVANEDLFEKKEPLSIVDQPLDFNKEETYSFTQWLQLTTLKPIKREKESAPATGLGKEKSDEESRTSSLVKPVIQEVDDRARKMAKIDQFLAEKPKIKPRKNATTSAQIALTNPDPSQFMTETLAKVYLAQKNYSKALKAYEILLLQHPEKSGLFADRIQEIKNLQSNNT</sequence>
<feature type="region of interest" description="Disordered" evidence="1">
    <location>
        <begin position="174"/>
        <end position="195"/>
    </location>
</feature>
<proteinExistence type="predicted"/>
<accession>A0A1Z8B815</accession>
<evidence type="ECO:0000313" key="2">
    <source>
        <dbReference type="EMBL" id="OUS18731.1"/>
    </source>
</evidence>
<gene>
    <name evidence="2" type="ORF">A9Q93_03280</name>
</gene>
<comment type="caution">
    <text evidence="2">The sequence shown here is derived from an EMBL/GenBank/DDBJ whole genome shotgun (WGS) entry which is preliminary data.</text>
</comment>
<feature type="compositionally biased region" description="Basic and acidic residues" evidence="1">
    <location>
        <begin position="182"/>
        <end position="191"/>
    </location>
</feature>
<dbReference type="AlphaFoldDB" id="A0A1Z8B815"/>
<dbReference type="EMBL" id="MAAX01000057">
    <property type="protein sequence ID" value="OUS18731.1"/>
    <property type="molecule type" value="Genomic_DNA"/>
</dbReference>
<name>A0A1Z8B815_9FLAO</name>
<evidence type="ECO:0008006" key="4">
    <source>
        <dbReference type="Google" id="ProtNLM"/>
    </source>
</evidence>
<organism evidence="2 3">
    <name type="scientific">Nonlabens dokdonensis</name>
    <dbReference type="NCBI Taxonomy" id="328515"/>
    <lineage>
        <taxon>Bacteria</taxon>
        <taxon>Pseudomonadati</taxon>
        <taxon>Bacteroidota</taxon>
        <taxon>Flavobacteriia</taxon>
        <taxon>Flavobacteriales</taxon>
        <taxon>Flavobacteriaceae</taxon>
        <taxon>Nonlabens</taxon>
    </lineage>
</organism>
<protein>
    <recommendedName>
        <fullName evidence="4">Tetratricopeptide repeat protein</fullName>
    </recommendedName>
</protein>
<reference evidence="3" key="1">
    <citation type="journal article" date="2017" name="Proc. Natl. Acad. Sci. U.S.A.">
        <title>Simulation of Deepwater Horizon oil plume reveals substrate specialization within a complex community of hydrocarbon-degraders.</title>
        <authorList>
            <person name="Hu P."/>
            <person name="Dubinsky E.A."/>
            <person name="Probst A.J."/>
            <person name="Wang J."/>
            <person name="Sieber C.M.K."/>
            <person name="Tom L.M."/>
            <person name="Gardinali P."/>
            <person name="Banfield J.F."/>
            <person name="Atlas R.M."/>
            <person name="Andersen G.L."/>
        </authorList>
    </citation>
    <scope>NUCLEOTIDE SEQUENCE [LARGE SCALE GENOMIC DNA]</scope>
</reference>
<evidence type="ECO:0000313" key="3">
    <source>
        <dbReference type="Proteomes" id="UP000196102"/>
    </source>
</evidence>